<dbReference type="AlphaFoldDB" id="A0A0P7GA09"/>
<keyword evidence="3" id="KW-1185">Reference proteome</keyword>
<evidence type="ECO:0000313" key="3">
    <source>
        <dbReference type="Proteomes" id="UP000050535"/>
    </source>
</evidence>
<dbReference type="Proteomes" id="UP000050535">
    <property type="component" value="Unassembled WGS sequence"/>
</dbReference>
<protein>
    <submittedName>
        <fullName evidence="2">Uncharacterized protein</fullName>
    </submittedName>
</protein>
<dbReference type="EMBL" id="LGUC01000001">
    <property type="protein sequence ID" value="KPN30199.1"/>
    <property type="molecule type" value="Genomic_DNA"/>
</dbReference>
<sequence length="110" mass="11702">MPTSSSKSIASMRAACFDRSRLARTASTIWLPTVSIGSNAASAFWNTIPISEPRTSRSVRVGAPTSSWPRHSTEPVTSPSSISPTSERTETDLPAPDSPTMPSVSPARRS</sequence>
<proteinExistence type="predicted"/>
<comment type="caution">
    <text evidence="2">The sequence shown here is derived from an EMBL/GenBank/DDBJ whole genome shotgun (WGS) entry which is preliminary data.</text>
</comment>
<organism evidence="2 3">
    <name type="scientific">Halolamina pelagica</name>
    <dbReference type="NCBI Taxonomy" id="699431"/>
    <lineage>
        <taxon>Archaea</taxon>
        <taxon>Methanobacteriati</taxon>
        <taxon>Methanobacteriota</taxon>
        <taxon>Stenosarchaea group</taxon>
        <taxon>Halobacteria</taxon>
        <taxon>Halobacteriales</taxon>
        <taxon>Haloferacaceae</taxon>
    </lineage>
</organism>
<feature type="region of interest" description="Disordered" evidence="1">
    <location>
        <begin position="51"/>
        <end position="110"/>
    </location>
</feature>
<evidence type="ECO:0000256" key="1">
    <source>
        <dbReference type="SAM" id="MobiDB-lite"/>
    </source>
</evidence>
<name>A0A0P7GA09_9EURY</name>
<reference evidence="3" key="1">
    <citation type="submission" date="2013-11" db="EMBL/GenBank/DDBJ databases">
        <authorList>
            <person name="Hoang H.T."/>
            <person name="Killian M.L."/>
            <person name="Madson D.M."/>
            <person name="Arruda P.H.E."/>
            <person name="Sun D."/>
            <person name="Schwartz K.J."/>
            <person name="Yoon K."/>
        </authorList>
    </citation>
    <scope>NUCLEOTIDE SEQUENCE [LARGE SCALE GENOMIC DNA]</scope>
    <source>
        <strain evidence="3">CDK2</strain>
    </source>
</reference>
<evidence type="ECO:0000313" key="2">
    <source>
        <dbReference type="EMBL" id="KPN30199.1"/>
    </source>
</evidence>
<gene>
    <name evidence="2" type="ORF">SY89_00925</name>
</gene>
<accession>A0A0P7GA09</accession>
<feature type="compositionally biased region" description="Low complexity" evidence="1">
    <location>
        <begin position="74"/>
        <end position="86"/>
    </location>
</feature>